<dbReference type="EMBL" id="JAQQFN010000037">
    <property type="protein sequence ID" value="MFL9888237.1"/>
    <property type="molecule type" value="Genomic_DNA"/>
</dbReference>
<proteinExistence type="predicted"/>
<name>A0ABW8ZYE8_9BURK</name>
<reference evidence="2 3" key="1">
    <citation type="journal article" date="2024" name="Chem. Sci.">
        <title>Discovery of megapolipeptins by genome mining of a Burkholderiales bacteria collection.</title>
        <authorList>
            <person name="Paulo B.S."/>
            <person name="Recchia M.J.J."/>
            <person name="Lee S."/>
            <person name="Fergusson C.H."/>
            <person name="Romanowski S.B."/>
            <person name="Hernandez A."/>
            <person name="Krull N."/>
            <person name="Liu D.Y."/>
            <person name="Cavanagh H."/>
            <person name="Bos A."/>
            <person name="Gray C.A."/>
            <person name="Murphy B.T."/>
            <person name="Linington R.G."/>
            <person name="Eustaquio A.S."/>
        </authorList>
    </citation>
    <scope>NUCLEOTIDE SEQUENCE [LARGE SCALE GENOMIC DNA]</scope>
    <source>
        <strain evidence="2 3">RL16-012-BIC-B</strain>
    </source>
</reference>
<sequence length="277" mass="31314">MSESIHQRLVEKGYVSESGRFQLAELRQAFAKLFSDGFEDVRLNDLLKNSDVAGTCARLLNRADRAAHPVYLILLQWLSFEVGALPKAPCRNDVRKSGYRPPPDELKLKRDDWLLHQEKCAGLGRTEIRRRQPAIWKWLYRNDRNWLVRHQVVRRPTGSKKSRATPSPAFTRVVLSNESPLGCSATGLVPLPSAYQTRLAYGMSDYLFSRAAEAFNGVGKSAQLPARNEVFVARRLDRAVLELVANDSAQNIAAVARQARLRISTVLRYEQNGGREK</sequence>
<dbReference type="RefSeq" id="WP_408334290.1">
    <property type="nucleotide sequence ID" value="NZ_JAQQFH010000043.1"/>
</dbReference>
<feature type="domain" description="Transposon Tn7 transposition protein TnsD C-terminal" evidence="1">
    <location>
        <begin position="105"/>
        <end position="158"/>
    </location>
</feature>
<organism evidence="2 3">
    <name type="scientific">Paraburkholderia agricolaris</name>
    <dbReference type="NCBI Taxonomy" id="2152888"/>
    <lineage>
        <taxon>Bacteria</taxon>
        <taxon>Pseudomonadati</taxon>
        <taxon>Pseudomonadota</taxon>
        <taxon>Betaproteobacteria</taxon>
        <taxon>Burkholderiales</taxon>
        <taxon>Burkholderiaceae</taxon>
        <taxon>Paraburkholderia</taxon>
    </lineage>
</organism>
<accession>A0ABW8ZYE8</accession>
<dbReference type="Proteomes" id="UP001629249">
    <property type="component" value="Unassembled WGS sequence"/>
</dbReference>
<dbReference type="InterPro" id="IPR032750">
    <property type="entry name" value="TnsD_C"/>
</dbReference>
<evidence type="ECO:0000313" key="2">
    <source>
        <dbReference type="EMBL" id="MFL9888237.1"/>
    </source>
</evidence>
<comment type="caution">
    <text evidence="2">The sequence shown here is derived from an EMBL/GenBank/DDBJ whole genome shotgun (WGS) entry which is preliminary data.</text>
</comment>
<gene>
    <name evidence="2" type="ORF">PQR66_34800</name>
</gene>
<evidence type="ECO:0000259" key="1">
    <source>
        <dbReference type="Pfam" id="PF15978"/>
    </source>
</evidence>
<dbReference type="Pfam" id="PF15978">
    <property type="entry name" value="TnsD"/>
    <property type="match status" value="1"/>
</dbReference>
<evidence type="ECO:0000313" key="3">
    <source>
        <dbReference type="Proteomes" id="UP001629249"/>
    </source>
</evidence>
<protein>
    <submittedName>
        <fullName evidence="2">TnsD family Tn7-like transposition protein</fullName>
    </submittedName>
</protein>
<keyword evidence="3" id="KW-1185">Reference proteome</keyword>